<dbReference type="Pfam" id="PF02274">
    <property type="entry name" value="ADI"/>
    <property type="match status" value="1"/>
</dbReference>
<evidence type="ECO:0000256" key="6">
    <source>
        <dbReference type="PIRSR" id="PIRSR006356-1"/>
    </source>
</evidence>
<dbReference type="EC" id="3.5.3.6" evidence="3"/>
<dbReference type="AlphaFoldDB" id="A0AAE3SFL9"/>
<dbReference type="SUPFAM" id="SSF55909">
    <property type="entry name" value="Pentein"/>
    <property type="match status" value="1"/>
</dbReference>
<dbReference type="PANTHER" id="PTHR47271:SF2">
    <property type="entry name" value="ARGININE DEIMINASE"/>
    <property type="match status" value="1"/>
</dbReference>
<name>A0AAE3SFL9_9BACT</name>
<evidence type="ECO:0000256" key="1">
    <source>
        <dbReference type="ARBA" id="ARBA00005213"/>
    </source>
</evidence>
<keyword evidence="8" id="KW-1185">Reference proteome</keyword>
<keyword evidence="4" id="KW-0378">Hydrolase</keyword>
<sequence>MSNIIETKVCSEIGDIEGVILHTPGSEVENMTPGNAERALYSDILNLSVAEQEYKQLKQVLNKITKTFEVKDLLTEILEINEVKESLVNNICKSENVKPIKSSLLSLESGELARQLIEGVPLNKTTLTGFLSDERNALRPLHNFFFTRDASMSVYDHVLIGKMANKVRERESMVMEAIFNHSSKIKSKTLNPSSSKHHKDEITIEGGDVLVAREDILVIGTGLRTTTQGIDFIIKKIKKNKGKHSIVVQQLPSKPESFIHLDMVFTLLDRDKCMVYDPIIMQPNKYQTILISIDNGKVKKIEKQSNLVDCLRDLGMPLEPVYCGGKKDIWIQEREQWHSGANFFAVGPGKVIGYARNVYTLEEMNSNGFEIIDAQSVVDGKIQLSDYEKYVIAINGSELARGGGGARCMTMPIRRKKVDW</sequence>
<comment type="catalytic activity">
    <reaction evidence="5">
        <text>L-arginine + H2O = L-citrulline + NH4(+)</text>
        <dbReference type="Rhea" id="RHEA:19597"/>
        <dbReference type="ChEBI" id="CHEBI:15377"/>
        <dbReference type="ChEBI" id="CHEBI:28938"/>
        <dbReference type="ChEBI" id="CHEBI:32682"/>
        <dbReference type="ChEBI" id="CHEBI:57743"/>
        <dbReference type="EC" id="3.5.3.6"/>
    </reaction>
</comment>
<proteinExistence type="inferred from homology"/>
<accession>A0AAE3SFL9</accession>
<evidence type="ECO:0000313" key="8">
    <source>
        <dbReference type="Proteomes" id="UP001209229"/>
    </source>
</evidence>
<dbReference type="PIRSF" id="PIRSF006356">
    <property type="entry name" value="Arg_deiminase"/>
    <property type="match status" value="1"/>
</dbReference>
<feature type="active site" description="Amidino-cysteine intermediate" evidence="6">
    <location>
        <position position="408"/>
    </location>
</feature>
<comment type="caution">
    <text evidence="7">The sequence shown here is derived from an EMBL/GenBank/DDBJ whole genome shotgun (WGS) entry which is preliminary data.</text>
</comment>
<evidence type="ECO:0000256" key="5">
    <source>
        <dbReference type="ARBA" id="ARBA00049429"/>
    </source>
</evidence>
<dbReference type="GO" id="GO:0016990">
    <property type="term" value="F:arginine deiminase activity"/>
    <property type="evidence" value="ECO:0007669"/>
    <property type="project" value="UniProtKB-EC"/>
</dbReference>
<dbReference type="Gene3D" id="1.10.3930.10">
    <property type="entry name" value="Arginine deiminase"/>
    <property type="match status" value="1"/>
</dbReference>
<dbReference type="GO" id="GO:0019546">
    <property type="term" value="P:L-arginine deiminase pathway"/>
    <property type="evidence" value="ECO:0007669"/>
    <property type="project" value="TreeGrafter"/>
</dbReference>
<gene>
    <name evidence="7" type="ORF">OM075_13030</name>
</gene>
<comment type="similarity">
    <text evidence="2">Belongs to the arginine deiminase family.</text>
</comment>
<organism evidence="7 8">
    <name type="scientific">Plebeiibacterium sediminum</name>
    <dbReference type="NCBI Taxonomy" id="2992112"/>
    <lineage>
        <taxon>Bacteria</taxon>
        <taxon>Pseudomonadati</taxon>
        <taxon>Bacteroidota</taxon>
        <taxon>Bacteroidia</taxon>
        <taxon>Marinilabiliales</taxon>
        <taxon>Marinilabiliaceae</taxon>
        <taxon>Plebeiibacterium</taxon>
    </lineage>
</organism>
<reference evidence="7" key="1">
    <citation type="submission" date="2022-10" db="EMBL/GenBank/DDBJ databases">
        <authorList>
            <person name="Yu W.X."/>
        </authorList>
    </citation>
    <scope>NUCLEOTIDE SEQUENCE</scope>
    <source>
        <strain evidence="7">AAT</strain>
    </source>
</reference>
<evidence type="ECO:0000313" key="7">
    <source>
        <dbReference type="EMBL" id="MCW3787396.1"/>
    </source>
</evidence>
<dbReference type="RefSeq" id="WP_301190961.1">
    <property type="nucleotide sequence ID" value="NZ_JAPDPJ010000029.1"/>
</dbReference>
<dbReference type="Proteomes" id="UP001209229">
    <property type="component" value="Unassembled WGS sequence"/>
</dbReference>
<evidence type="ECO:0000256" key="2">
    <source>
        <dbReference type="ARBA" id="ARBA00010206"/>
    </source>
</evidence>
<evidence type="ECO:0000256" key="4">
    <source>
        <dbReference type="ARBA" id="ARBA00022801"/>
    </source>
</evidence>
<dbReference type="EMBL" id="JAPDPJ010000029">
    <property type="protein sequence ID" value="MCW3787396.1"/>
    <property type="molecule type" value="Genomic_DNA"/>
</dbReference>
<dbReference type="PRINTS" id="PR01466">
    <property type="entry name" value="ARGDEIMINASE"/>
</dbReference>
<comment type="pathway">
    <text evidence="1">Amino-acid degradation; L-arginine degradation via ADI pathway; carbamoyl phosphate from L-arginine: step 1/2.</text>
</comment>
<dbReference type="InterPro" id="IPR003876">
    <property type="entry name" value="Arg_deiminase"/>
</dbReference>
<dbReference type="PANTHER" id="PTHR47271">
    <property type="entry name" value="ARGININE DEIMINASE"/>
    <property type="match status" value="1"/>
</dbReference>
<evidence type="ECO:0000256" key="3">
    <source>
        <dbReference type="ARBA" id="ARBA00012171"/>
    </source>
</evidence>
<dbReference type="Gene3D" id="3.75.10.10">
    <property type="entry name" value="L-arginine/glycine Amidinotransferase, Chain A"/>
    <property type="match status" value="1"/>
</dbReference>
<protein>
    <recommendedName>
        <fullName evidence="3">arginine deiminase</fullName>
        <ecNumber evidence="3">3.5.3.6</ecNumber>
    </recommendedName>
</protein>